<gene>
    <name evidence="1" type="ORF">SAMN02927930_02093</name>
</gene>
<dbReference type="AlphaFoldDB" id="A0A1G6E7I0"/>
<sequence>MGKIKLFLLLLGVLGLVTGCGSSKESLQLHEATVMLKEPGLQNLDNPDKQIAILPTGTKVVILSKEYGKDYLAYEVETSDGLKGYIIHSNKMTLTNPD</sequence>
<accession>A0A1G6E7I0</accession>
<reference evidence="2" key="1">
    <citation type="submission" date="2016-10" db="EMBL/GenBank/DDBJ databases">
        <authorList>
            <person name="Varghese N."/>
            <person name="Submissions S."/>
        </authorList>
    </citation>
    <scope>NUCLEOTIDE SEQUENCE [LARGE SCALE GENOMIC DNA]</scope>
    <source>
        <strain evidence="2">CGMCC 1.10824</strain>
    </source>
</reference>
<dbReference type="RefSeq" id="WP_092593877.1">
    <property type="nucleotide sequence ID" value="NZ_FMXN01000019.1"/>
</dbReference>
<evidence type="ECO:0008006" key="3">
    <source>
        <dbReference type="Google" id="ProtNLM"/>
    </source>
</evidence>
<name>A0A1G6E7I0_9GAMM</name>
<keyword evidence="2" id="KW-1185">Reference proteome</keyword>
<evidence type="ECO:0000313" key="1">
    <source>
        <dbReference type="EMBL" id="SDB53280.1"/>
    </source>
</evidence>
<proteinExistence type="predicted"/>
<evidence type="ECO:0000313" key="2">
    <source>
        <dbReference type="Proteomes" id="UP000199626"/>
    </source>
</evidence>
<dbReference type="OrthoDB" id="9813118at2"/>
<protein>
    <recommendedName>
        <fullName evidence="3">SH3 domain-containing protein</fullName>
    </recommendedName>
</protein>
<dbReference type="PROSITE" id="PS51257">
    <property type="entry name" value="PROKAR_LIPOPROTEIN"/>
    <property type="match status" value="1"/>
</dbReference>
<organism evidence="1 2">
    <name type="scientific">Pseudidiomarina indica</name>
    <dbReference type="NCBI Taxonomy" id="1159017"/>
    <lineage>
        <taxon>Bacteria</taxon>
        <taxon>Pseudomonadati</taxon>
        <taxon>Pseudomonadota</taxon>
        <taxon>Gammaproteobacteria</taxon>
        <taxon>Alteromonadales</taxon>
        <taxon>Idiomarinaceae</taxon>
        <taxon>Pseudidiomarina</taxon>
    </lineage>
</organism>
<dbReference type="EMBL" id="FMXN01000019">
    <property type="protein sequence ID" value="SDB53280.1"/>
    <property type="molecule type" value="Genomic_DNA"/>
</dbReference>
<dbReference type="Proteomes" id="UP000199626">
    <property type="component" value="Unassembled WGS sequence"/>
</dbReference>